<evidence type="ECO:0000313" key="4">
    <source>
        <dbReference type="EnsemblProtists" id="EKX46114"/>
    </source>
</evidence>
<dbReference type="InterPro" id="IPR001623">
    <property type="entry name" value="DnaJ_domain"/>
</dbReference>
<sequence length="511" mass="58157">MSFTAAVQGYSSSDYTAALGSLGSATVTSTQVVYQLNPTGNMSYTLVSTSIAVTAIDGKGTTPLSYSAVESNLKTKSITLIAFQDSVKYEKQEMPLASPTVFVFLKGSASVSLADFKANLGTFKQVIATAAGVNVDNHKSRSCTRRLSSAFASQKQDLYKVLGVKKTATKQEIQNAFRKMALEKHPDIRRSADEEEQKLHKEEFLEIMTAVSILSNADERQKEQGPRAEGGPDDGQAKPSWVELQERLRRNKDIDSVITQFMDEFYESMSQAYWGPSFYGQVKERRIPLLADTQKSQMLPGSPTVCEEEAHDVGHERSQPQQRQDEDEVEEILELHFMEELKAWCEIPRDVNQNLKIFIVNEEKADSFSGELVAKIPYAPMRMRSSMTLRNLMVKIWSKSTTGEGKKQWEQNYTLIRFKTPWVLHFYLMHRSGLCVFRGQQAAQLPKWMWLFDARVETHVDGSWYLERGQGRQRIIKVHRISEDEMKEFGLQTILIIFLTNIQERLQREAR</sequence>
<dbReference type="PRINTS" id="PR00625">
    <property type="entry name" value="JDOMAIN"/>
</dbReference>
<organism evidence="3">
    <name type="scientific">Guillardia theta (strain CCMP2712)</name>
    <name type="common">Cryptophyte</name>
    <dbReference type="NCBI Taxonomy" id="905079"/>
    <lineage>
        <taxon>Eukaryota</taxon>
        <taxon>Cryptophyceae</taxon>
        <taxon>Pyrenomonadales</taxon>
        <taxon>Geminigeraceae</taxon>
        <taxon>Guillardia</taxon>
    </lineage>
</organism>
<dbReference type="EMBL" id="JH992996">
    <property type="protein sequence ID" value="EKX46114.1"/>
    <property type="molecule type" value="Genomic_DNA"/>
</dbReference>
<dbReference type="SMART" id="SM00271">
    <property type="entry name" value="DnaJ"/>
    <property type="match status" value="1"/>
</dbReference>
<dbReference type="InterPro" id="IPR036869">
    <property type="entry name" value="J_dom_sf"/>
</dbReference>
<evidence type="ECO:0000313" key="3">
    <source>
        <dbReference type="EMBL" id="EKX46114.1"/>
    </source>
</evidence>
<reference evidence="4" key="3">
    <citation type="submission" date="2016-03" db="UniProtKB">
        <authorList>
            <consortium name="EnsemblProtists"/>
        </authorList>
    </citation>
    <scope>IDENTIFICATION</scope>
</reference>
<dbReference type="KEGG" id="gtt:GUITHDRAFT_108148"/>
<feature type="domain" description="J" evidence="2">
    <location>
        <begin position="157"/>
        <end position="219"/>
    </location>
</feature>
<dbReference type="PANTHER" id="PTHR45286:SF1">
    <property type="entry name" value="CHAPERONE DNAJ-DOMAIN SUPERFAMILY PROTEIN"/>
    <property type="match status" value="1"/>
</dbReference>
<dbReference type="SUPFAM" id="SSF46565">
    <property type="entry name" value="Chaperone J-domain"/>
    <property type="match status" value="1"/>
</dbReference>
<accession>L1JDB5</accession>
<dbReference type="PaxDb" id="55529-EKX46114"/>
<feature type="compositionally biased region" description="Basic and acidic residues" evidence="1">
    <location>
        <begin position="217"/>
        <end position="226"/>
    </location>
</feature>
<reference evidence="3 5" key="1">
    <citation type="journal article" date="2012" name="Nature">
        <title>Algal genomes reveal evolutionary mosaicism and the fate of nucleomorphs.</title>
        <authorList>
            <consortium name="DOE Joint Genome Institute"/>
            <person name="Curtis B.A."/>
            <person name="Tanifuji G."/>
            <person name="Burki F."/>
            <person name="Gruber A."/>
            <person name="Irimia M."/>
            <person name="Maruyama S."/>
            <person name="Arias M.C."/>
            <person name="Ball S.G."/>
            <person name="Gile G.H."/>
            <person name="Hirakawa Y."/>
            <person name="Hopkins J.F."/>
            <person name="Kuo A."/>
            <person name="Rensing S.A."/>
            <person name="Schmutz J."/>
            <person name="Symeonidi A."/>
            <person name="Elias M."/>
            <person name="Eveleigh R.J."/>
            <person name="Herman E.K."/>
            <person name="Klute M.J."/>
            <person name="Nakayama T."/>
            <person name="Obornik M."/>
            <person name="Reyes-Prieto A."/>
            <person name="Armbrust E.V."/>
            <person name="Aves S.J."/>
            <person name="Beiko R.G."/>
            <person name="Coutinho P."/>
            <person name="Dacks J.B."/>
            <person name="Durnford D.G."/>
            <person name="Fast N.M."/>
            <person name="Green B.R."/>
            <person name="Grisdale C.J."/>
            <person name="Hempel F."/>
            <person name="Henrissat B."/>
            <person name="Hoppner M.P."/>
            <person name="Ishida K."/>
            <person name="Kim E."/>
            <person name="Koreny L."/>
            <person name="Kroth P.G."/>
            <person name="Liu Y."/>
            <person name="Malik S.B."/>
            <person name="Maier U.G."/>
            <person name="McRose D."/>
            <person name="Mock T."/>
            <person name="Neilson J.A."/>
            <person name="Onodera N.T."/>
            <person name="Poole A.M."/>
            <person name="Pritham E.J."/>
            <person name="Richards T.A."/>
            <person name="Rocap G."/>
            <person name="Roy S.W."/>
            <person name="Sarai C."/>
            <person name="Schaack S."/>
            <person name="Shirato S."/>
            <person name="Slamovits C.H."/>
            <person name="Spencer D.F."/>
            <person name="Suzuki S."/>
            <person name="Worden A.Z."/>
            <person name="Zauner S."/>
            <person name="Barry K."/>
            <person name="Bell C."/>
            <person name="Bharti A.K."/>
            <person name="Crow J.A."/>
            <person name="Grimwood J."/>
            <person name="Kramer R."/>
            <person name="Lindquist E."/>
            <person name="Lucas S."/>
            <person name="Salamov A."/>
            <person name="McFadden G.I."/>
            <person name="Lane C.E."/>
            <person name="Keeling P.J."/>
            <person name="Gray M.W."/>
            <person name="Grigoriev I.V."/>
            <person name="Archibald J.M."/>
        </authorList>
    </citation>
    <scope>NUCLEOTIDE SEQUENCE</scope>
    <source>
        <strain evidence="3 5">CCMP2712</strain>
    </source>
</reference>
<reference evidence="5" key="2">
    <citation type="submission" date="2012-11" db="EMBL/GenBank/DDBJ databases">
        <authorList>
            <person name="Kuo A."/>
            <person name="Curtis B.A."/>
            <person name="Tanifuji G."/>
            <person name="Burki F."/>
            <person name="Gruber A."/>
            <person name="Irimia M."/>
            <person name="Maruyama S."/>
            <person name="Arias M.C."/>
            <person name="Ball S.G."/>
            <person name="Gile G.H."/>
            <person name="Hirakawa Y."/>
            <person name="Hopkins J.F."/>
            <person name="Rensing S.A."/>
            <person name="Schmutz J."/>
            <person name="Symeonidi A."/>
            <person name="Elias M."/>
            <person name="Eveleigh R.J."/>
            <person name="Herman E.K."/>
            <person name="Klute M.J."/>
            <person name="Nakayama T."/>
            <person name="Obornik M."/>
            <person name="Reyes-Prieto A."/>
            <person name="Armbrust E.V."/>
            <person name="Aves S.J."/>
            <person name="Beiko R.G."/>
            <person name="Coutinho P."/>
            <person name="Dacks J.B."/>
            <person name="Durnford D.G."/>
            <person name="Fast N.M."/>
            <person name="Green B.R."/>
            <person name="Grisdale C."/>
            <person name="Hempe F."/>
            <person name="Henrissat B."/>
            <person name="Hoppner M.P."/>
            <person name="Ishida K.-I."/>
            <person name="Kim E."/>
            <person name="Koreny L."/>
            <person name="Kroth P.G."/>
            <person name="Liu Y."/>
            <person name="Malik S.-B."/>
            <person name="Maier U.G."/>
            <person name="McRose D."/>
            <person name="Mock T."/>
            <person name="Neilson J.A."/>
            <person name="Onodera N.T."/>
            <person name="Poole A.M."/>
            <person name="Pritham E.J."/>
            <person name="Richards T.A."/>
            <person name="Rocap G."/>
            <person name="Roy S.W."/>
            <person name="Sarai C."/>
            <person name="Schaack S."/>
            <person name="Shirato S."/>
            <person name="Slamovits C.H."/>
            <person name="Spencer D.F."/>
            <person name="Suzuki S."/>
            <person name="Worden A.Z."/>
            <person name="Zauner S."/>
            <person name="Barry K."/>
            <person name="Bell C."/>
            <person name="Bharti A.K."/>
            <person name="Crow J.A."/>
            <person name="Grimwood J."/>
            <person name="Kramer R."/>
            <person name="Lindquist E."/>
            <person name="Lucas S."/>
            <person name="Salamov A."/>
            <person name="McFadden G.I."/>
            <person name="Lane C.E."/>
            <person name="Keeling P.J."/>
            <person name="Gray M.W."/>
            <person name="Grigoriev I.V."/>
            <person name="Archibald J.M."/>
        </authorList>
    </citation>
    <scope>NUCLEOTIDE SEQUENCE</scope>
    <source>
        <strain evidence="5">CCMP2712</strain>
    </source>
</reference>
<evidence type="ECO:0000313" key="5">
    <source>
        <dbReference type="Proteomes" id="UP000011087"/>
    </source>
</evidence>
<dbReference type="HOGENOM" id="CLU_533689_0_0_1"/>
<dbReference type="RefSeq" id="XP_005833094.1">
    <property type="nucleotide sequence ID" value="XM_005833037.1"/>
</dbReference>
<feature type="region of interest" description="Disordered" evidence="1">
    <location>
        <begin position="217"/>
        <end position="239"/>
    </location>
</feature>
<dbReference type="CDD" id="cd06257">
    <property type="entry name" value="DnaJ"/>
    <property type="match status" value="1"/>
</dbReference>
<dbReference type="GeneID" id="17302709"/>
<dbReference type="Proteomes" id="UP000011087">
    <property type="component" value="Unassembled WGS sequence"/>
</dbReference>
<name>L1JDB5_GUITC</name>
<proteinExistence type="predicted"/>
<gene>
    <name evidence="3" type="ORF">GUITHDRAFT_108148</name>
</gene>
<dbReference type="PROSITE" id="PS50076">
    <property type="entry name" value="DNAJ_2"/>
    <property type="match status" value="1"/>
</dbReference>
<evidence type="ECO:0000256" key="1">
    <source>
        <dbReference type="SAM" id="MobiDB-lite"/>
    </source>
</evidence>
<dbReference type="PANTHER" id="PTHR45286">
    <property type="entry name" value="CHAPERONE DNAJ-DOMAIN SUPERFAMILY PROTEIN"/>
    <property type="match status" value="1"/>
</dbReference>
<dbReference type="Pfam" id="PF00226">
    <property type="entry name" value="DnaJ"/>
    <property type="match status" value="1"/>
</dbReference>
<keyword evidence="5" id="KW-1185">Reference proteome</keyword>
<dbReference type="STRING" id="905079.L1JDB5"/>
<dbReference type="Gene3D" id="1.10.287.110">
    <property type="entry name" value="DnaJ domain"/>
    <property type="match status" value="1"/>
</dbReference>
<evidence type="ECO:0000259" key="2">
    <source>
        <dbReference type="PROSITE" id="PS50076"/>
    </source>
</evidence>
<dbReference type="OrthoDB" id="10250354at2759"/>
<dbReference type="EnsemblProtists" id="EKX46114">
    <property type="protein sequence ID" value="EKX46114"/>
    <property type="gene ID" value="GUITHDRAFT_108148"/>
</dbReference>
<protein>
    <recommendedName>
        <fullName evidence="2">J domain-containing protein</fullName>
    </recommendedName>
</protein>
<dbReference type="AlphaFoldDB" id="L1JDB5"/>